<dbReference type="SUPFAM" id="SSF57959">
    <property type="entry name" value="Leucine zipper domain"/>
    <property type="match status" value="1"/>
</dbReference>
<evidence type="ECO:0000256" key="1">
    <source>
        <dbReference type="ARBA" id="ARBA00004123"/>
    </source>
</evidence>
<dbReference type="PROSITE" id="PS50217">
    <property type="entry name" value="BZIP"/>
    <property type="match status" value="1"/>
</dbReference>
<dbReference type="PANTHER" id="PTHR46391">
    <property type="entry name" value="BASIC LEUCINE ZIPPER 34"/>
    <property type="match status" value="1"/>
</dbReference>
<dbReference type="InterPro" id="IPR044759">
    <property type="entry name" value="bZIP_RF2"/>
</dbReference>
<gene>
    <name evidence="8" type="ORF">QVD17_05436</name>
</gene>
<proteinExistence type="predicted"/>
<dbReference type="GO" id="GO:0003677">
    <property type="term" value="F:DNA binding"/>
    <property type="evidence" value="ECO:0007669"/>
    <property type="project" value="TreeGrafter"/>
</dbReference>
<dbReference type="GO" id="GO:0005634">
    <property type="term" value="C:nucleus"/>
    <property type="evidence" value="ECO:0007669"/>
    <property type="project" value="UniProtKB-SubCell"/>
</dbReference>
<feature type="compositionally biased region" description="Acidic residues" evidence="6">
    <location>
        <begin position="274"/>
        <end position="283"/>
    </location>
</feature>
<protein>
    <recommendedName>
        <fullName evidence="7">BZIP domain-containing protein</fullName>
    </recommendedName>
</protein>
<dbReference type="Pfam" id="PF00170">
    <property type="entry name" value="bZIP_1"/>
    <property type="match status" value="1"/>
</dbReference>
<dbReference type="SMART" id="SM00338">
    <property type="entry name" value="BRLZ"/>
    <property type="match status" value="1"/>
</dbReference>
<dbReference type="AlphaFoldDB" id="A0AAD8LIK9"/>
<dbReference type="PROSITE" id="PS00036">
    <property type="entry name" value="BZIP_BASIC"/>
    <property type="match status" value="1"/>
</dbReference>
<reference evidence="8" key="1">
    <citation type="journal article" date="2023" name="bioRxiv">
        <title>Improved chromosome-level genome assembly for marigold (Tagetes erecta).</title>
        <authorList>
            <person name="Jiang F."/>
            <person name="Yuan L."/>
            <person name="Wang S."/>
            <person name="Wang H."/>
            <person name="Xu D."/>
            <person name="Wang A."/>
            <person name="Fan W."/>
        </authorList>
    </citation>
    <scope>NUCLEOTIDE SEQUENCE</scope>
    <source>
        <strain evidence="8">WSJ</strain>
        <tissue evidence="8">Leaf</tissue>
    </source>
</reference>
<dbReference type="Proteomes" id="UP001229421">
    <property type="component" value="Unassembled WGS sequence"/>
</dbReference>
<keyword evidence="4" id="KW-0539">Nucleus</keyword>
<dbReference type="InterPro" id="IPR004827">
    <property type="entry name" value="bZIP"/>
</dbReference>
<dbReference type="PANTHER" id="PTHR46391:SF35">
    <property type="entry name" value="BASIC LEUCINE ZIPPER 34-LIKE ISOFORM X1"/>
    <property type="match status" value="1"/>
</dbReference>
<feature type="region of interest" description="Disordered" evidence="6">
    <location>
        <begin position="93"/>
        <end position="160"/>
    </location>
</feature>
<dbReference type="Gene3D" id="1.20.5.170">
    <property type="match status" value="1"/>
</dbReference>
<name>A0AAD8LIK9_TARER</name>
<feature type="compositionally biased region" description="Low complexity" evidence="6">
    <location>
        <begin position="94"/>
        <end position="109"/>
    </location>
</feature>
<evidence type="ECO:0000256" key="4">
    <source>
        <dbReference type="ARBA" id="ARBA00023242"/>
    </source>
</evidence>
<evidence type="ECO:0000313" key="8">
    <source>
        <dbReference type="EMBL" id="KAK1439616.1"/>
    </source>
</evidence>
<dbReference type="CDD" id="cd14703">
    <property type="entry name" value="bZIP_plant_RF2"/>
    <property type="match status" value="1"/>
</dbReference>
<dbReference type="GO" id="GO:0045893">
    <property type="term" value="P:positive regulation of DNA-templated transcription"/>
    <property type="evidence" value="ECO:0007669"/>
    <property type="project" value="TreeGrafter"/>
</dbReference>
<evidence type="ECO:0000259" key="7">
    <source>
        <dbReference type="PROSITE" id="PS50217"/>
    </source>
</evidence>
<keyword evidence="3" id="KW-0804">Transcription</keyword>
<evidence type="ECO:0000313" key="9">
    <source>
        <dbReference type="Proteomes" id="UP001229421"/>
    </source>
</evidence>
<feature type="domain" description="BZIP" evidence="7">
    <location>
        <begin position="168"/>
        <end position="231"/>
    </location>
</feature>
<comment type="caution">
    <text evidence="8">The sequence shown here is derived from an EMBL/GenBank/DDBJ whole genome shotgun (WGS) entry which is preliminary data.</text>
</comment>
<keyword evidence="9" id="KW-1185">Reference proteome</keyword>
<evidence type="ECO:0000256" key="6">
    <source>
        <dbReference type="SAM" id="MobiDB-lite"/>
    </source>
</evidence>
<organism evidence="8 9">
    <name type="scientific">Tagetes erecta</name>
    <name type="common">African marigold</name>
    <dbReference type="NCBI Taxonomy" id="13708"/>
    <lineage>
        <taxon>Eukaryota</taxon>
        <taxon>Viridiplantae</taxon>
        <taxon>Streptophyta</taxon>
        <taxon>Embryophyta</taxon>
        <taxon>Tracheophyta</taxon>
        <taxon>Spermatophyta</taxon>
        <taxon>Magnoliopsida</taxon>
        <taxon>eudicotyledons</taxon>
        <taxon>Gunneridae</taxon>
        <taxon>Pentapetalae</taxon>
        <taxon>asterids</taxon>
        <taxon>campanulids</taxon>
        <taxon>Asterales</taxon>
        <taxon>Asteraceae</taxon>
        <taxon>Asteroideae</taxon>
        <taxon>Heliantheae alliance</taxon>
        <taxon>Tageteae</taxon>
        <taxon>Tagetes</taxon>
    </lineage>
</organism>
<evidence type="ECO:0000256" key="3">
    <source>
        <dbReference type="ARBA" id="ARBA00023163"/>
    </source>
</evidence>
<dbReference type="GO" id="GO:0003700">
    <property type="term" value="F:DNA-binding transcription factor activity"/>
    <property type="evidence" value="ECO:0007669"/>
    <property type="project" value="InterPro"/>
</dbReference>
<accession>A0AAD8LIK9</accession>
<evidence type="ECO:0000256" key="5">
    <source>
        <dbReference type="ARBA" id="ARBA00066000"/>
    </source>
</evidence>
<dbReference type="FunFam" id="1.20.5.170:FF:000057">
    <property type="entry name" value="Basic leucine zipper 61"/>
    <property type="match status" value="1"/>
</dbReference>
<dbReference type="InterPro" id="IPR046347">
    <property type="entry name" value="bZIP_sf"/>
</dbReference>
<dbReference type="InterPro" id="IPR052483">
    <property type="entry name" value="bZIP_transcription_regulators"/>
</dbReference>
<comment type="subunit">
    <text evidence="5">Forms heterodimers with BZIP18, BZIP43 and VIP1/BZIP51.</text>
</comment>
<comment type="subcellular location">
    <subcellularLocation>
        <location evidence="1">Nucleus</location>
    </subcellularLocation>
</comment>
<dbReference type="EMBL" id="JAUHHV010000001">
    <property type="protein sequence ID" value="KAK1439616.1"/>
    <property type="molecule type" value="Genomic_DNA"/>
</dbReference>
<feature type="compositionally biased region" description="Polar residues" evidence="6">
    <location>
        <begin position="290"/>
        <end position="299"/>
    </location>
</feature>
<evidence type="ECO:0000256" key="2">
    <source>
        <dbReference type="ARBA" id="ARBA00023015"/>
    </source>
</evidence>
<keyword evidence="2" id="KW-0805">Transcription regulation</keyword>
<sequence length="342" mass="38437">MAQLPPKVPTMANNWPSFPYQMMSSAAAQPPNWMDEFLDFSSVRRNAHRRSVSDPIAFVESPFIEECRESNNPGFERLDDEQFSSMFSDDVAATNLPSTRSSSNPSTPSDQHSDNDTELKQTPTVPEIRHQQPKNEPGEVEDGGGCQPENESAKPCFNFSSDGSTIVDPKRVKRILANRQSAQRSRVRKLQYISELERSVTTLQTEVSTLSPRVAFLDHQRLVLNVDNSALKQRIAALAQDKIFKDAHQEALKKEIERLRKVYHDQNMQKTSNNEEDEDDDDQNAAVSDGGSNAGVNNRSGGGEGDVALGDKERKNNMFKIAKEMEWRRQDPGVVKCIIKEQ</sequence>
<feature type="region of interest" description="Disordered" evidence="6">
    <location>
        <begin position="263"/>
        <end position="313"/>
    </location>
</feature>